<dbReference type="Proteomes" id="UP000683401">
    <property type="component" value="Chromosome"/>
</dbReference>
<dbReference type="RefSeq" id="WP_216704184.1">
    <property type="nucleotide sequence ID" value="NZ_CP076668.1"/>
</dbReference>
<name>A0ABX8HRN0_9PSED</name>
<keyword evidence="1" id="KW-0732">Signal</keyword>
<accession>A0ABX8HRN0</accession>
<dbReference type="InterPro" id="IPR022053">
    <property type="entry name" value="DUF3613"/>
</dbReference>
<reference evidence="3" key="1">
    <citation type="submission" date="2021-06" db="EMBL/GenBank/DDBJ databases">
        <title>Identification of Pseudomonas cichorii causing bacterial leaf black spot of flue-cured tobacco, a new disease in China.</title>
        <authorList>
            <person name="Lu C.-H."/>
        </authorList>
    </citation>
    <scope>NUCLEOTIDE SEQUENCE [LARGE SCALE GENOMIC DNA]</scope>
    <source>
        <strain evidence="3">LJ2</strain>
    </source>
</reference>
<dbReference type="EMBL" id="CP076668">
    <property type="protein sequence ID" value="QWU82685.1"/>
    <property type="molecule type" value="Genomic_DNA"/>
</dbReference>
<keyword evidence="3" id="KW-1185">Reference proteome</keyword>
<sequence>MKRSIIFSGILVFGLCGDAWAIDEGPSSKAQKQTEAWLQLQVRGNAASPTPQTVTPAERDLSLQRWLETYKHEIPEFYEQQEGGSVSSGGK</sequence>
<evidence type="ECO:0000313" key="2">
    <source>
        <dbReference type="EMBL" id="QWU82685.1"/>
    </source>
</evidence>
<protein>
    <submittedName>
        <fullName evidence="2">DUF3613 domain-containing protein</fullName>
    </submittedName>
</protein>
<organism evidence="2 3">
    <name type="scientific">Pseudomonas lijiangensis</name>
    <dbReference type="NCBI Taxonomy" id="2995658"/>
    <lineage>
        <taxon>Bacteria</taxon>
        <taxon>Pseudomonadati</taxon>
        <taxon>Pseudomonadota</taxon>
        <taxon>Gammaproteobacteria</taxon>
        <taxon>Pseudomonadales</taxon>
        <taxon>Pseudomonadaceae</taxon>
        <taxon>Pseudomonas</taxon>
    </lineage>
</organism>
<proteinExistence type="predicted"/>
<evidence type="ECO:0000256" key="1">
    <source>
        <dbReference type="SAM" id="SignalP"/>
    </source>
</evidence>
<dbReference type="Pfam" id="PF12266">
    <property type="entry name" value="DUF3613"/>
    <property type="match status" value="1"/>
</dbReference>
<evidence type="ECO:0000313" key="3">
    <source>
        <dbReference type="Proteomes" id="UP000683401"/>
    </source>
</evidence>
<feature type="chain" id="PRO_5046484591" evidence="1">
    <location>
        <begin position="22"/>
        <end position="91"/>
    </location>
</feature>
<gene>
    <name evidence="2" type="ORF">KQP88_22255</name>
</gene>
<feature type="signal peptide" evidence="1">
    <location>
        <begin position="1"/>
        <end position="21"/>
    </location>
</feature>